<evidence type="ECO:0000313" key="3">
    <source>
        <dbReference type="Proteomes" id="UP000288805"/>
    </source>
</evidence>
<feature type="region of interest" description="Disordered" evidence="1">
    <location>
        <begin position="67"/>
        <end position="99"/>
    </location>
</feature>
<feature type="region of interest" description="Disordered" evidence="1">
    <location>
        <begin position="135"/>
        <end position="187"/>
    </location>
</feature>
<organism evidence="2 3">
    <name type="scientific">Vitis vinifera</name>
    <name type="common">Grape</name>
    <dbReference type="NCBI Taxonomy" id="29760"/>
    <lineage>
        <taxon>Eukaryota</taxon>
        <taxon>Viridiplantae</taxon>
        <taxon>Streptophyta</taxon>
        <taxon>Embryophyta</taxon>
        <taxon>Tracheophyta</taxon>
        <taxon>Spermatophyta</taxon>
        <taxon>Magnoliopsida</taxon>
        <taxon>eudicotyledons</taxon>
        <taxon>Gunneridae</taxon>
        <taxon>Pentapetalae</taxon>
        <taxon>rosids</taxon>
        <taxon>Vitales</taxon>
        <taxon>Vitaceae</taxon>
        <taxon>Viteae</taxon>
        <taxon>Vitis</taxon>
    </lineage>
</organism>
<evidence type="ECO:0000256" key="1">
    <source>
        <dbReference type="SAM" id="MobiDB-lite"/>
    </source>
</evidence>
<feature type="compositionally biased region" description="Polar residues" evidence="1">
    <location>
        <begin position="80"/>
        <end position="89"/>
    </location>
</feature>
<evidence type="ECO:0000313" key="2">
    <source>
        <dbReference type="EMBL" id="RVW41915.1"/>
    </source>
</evidence>
<gene>
    <name evidence="2" type="ORF">CK203_081559</name>
</gene>
<dbReference type="Proteomes" id="UP000288805">
    <property type="component" value="Unassembled WGS sequence"/>
</dbReference>
<protein>
    <submittedName>
        <fullName evidence="2">Uncharacterized protein</fullName>
    </submittedName>
</protein>
<sequence length="187" mass="20678">MANKTIGGSRIRPFDNYVDRQGREASTLAPSVGNFHFDSVTSKDGHTFPKSFSSERLREENVVLRIQASTSGPPRRQHSKGQVANSRPQQEPEPIYPGTTRAILGACNVRPHEPHTPMPELPVRKAHTLLTFQRKDNATEDSQLSNSMRARLGPQEPGRPRPPVATTWASRPDPMITPMGVERAPAS</sequence>
<accession>A0A438E2G4</accession>
<dbReference type="AlphaFoldDB" id="A0A438E2G4"/>
<proteinExistence type="predicted"/>
<name>A0A438E2G4_VITVI</name>
<reference evidence="2 3" key="1">
    <citation type="journal article" date="2018" name="PLoS Genet.">
        <title>Population sequencing reveals clonal diversity and ancestral inbreeding in the grapevine cultivar Chardonnay.</title>
        <authorList>
            <person name="Roach M.J."/>
            <person name="Johnson D.L."/>
            <person name="Bohlmann J."/>
            <person name="van Vuuren H.J."/>
            <person name="Jones S.J."/>
            <person name="Pretorius I.S."/>
            <person name="Schmidt S.A."/>
            <person name="Borneman A.R."/>
        </authorList>
    </citation>
    <scope>NUCLEOTIDE SEQUENCE [LARGE SCALE GENOMIC DNA]</scope>
    <source>
        <strain evidence="3">cv. Chardonnay</strain>
        <tissue evidence="2">Leaf</tissue>
    </source>
</reference>
<comment type="caution">
    <text evidence="2">The sequence shown here is derived from an EMBL/GenBank/DDBJ whole genome shotgun (WGS) entry which is preliminary data.</text>
</comment>
<feature type="compositionally biased region" description="Basic and acidic residues" evidence="1">
    <location>
        <begin position="41"/>
        <end position="53"/>
    </location>
</feature>
<dbReference type="EMBL" id="QGNW01001422">
    <property type="protein sequence ID" value="RVW41915.1"/>
    <property type="molecule type" value="Genomic_DNA"/>
</dbReference>
<feature type="region of interest" description="Disordered" evidence="1">
    <location>
        <begin position="33"/>
        <end position="53"/>
    </location>
</feature>